<evidence type="ECO:0000256" key="6">
    <source>
        <dbReference type="ARBA" id="ARBA00022781"/>
    </source>
</evidence>
<dbReference type="CDD" id="cd18115">
    <property type="entry name" value="ATP-synt_F1_beta_N"/>
    <property type="match status" value="1"/>
</dbReference>
<comment type="similarity">
    <text evidence="2">Belongs to the ATPase alpha/beta chains family.</text>
</comment>
<evidence type="ECO:0000256" key="12">
    <source>
        <dbReference type="ARBA" id="ARBA00023310"/>
    </source>
</evidence>
<dbReference type="InterPro" id="IPR020003">
    <property type="entry name" value="ATPase_a/bsu_AS"/>
</dbReference>
<organism evidence="16 17">
    <name type="scientific">Colletotrichum shisoi</name>
    <dbReference type="NCBI Taxonomy" id="2078593"/>
    <lineage>
        <taxon>Eukaryota</taxon>
        <taxon>Fungi</taxon>
        <taxon>Dikarya</taxon>
        <taxon>Ascomycota</taxon>
        <taxon>Pezizomycotina</taxon>
        <taxon>Sordariomycetes</taxon>
        <taxon>Hypocreomycetidae</taxon>
        <taxon>Glomerellales</taxon>
        <taxon>Glomerellaceae</taxon>
        <taxon>Colletotrichum</taxon>
        <taxon>Colletotrichum destructivum species complex</taxon>
    </lineage>
</organism>
<evidence type="ECO:0000256" key="5">
    <source>
        <dbReference type="ARBA" id="ARBA00022741"/>
    </source>
</evidence>
<keyword evidence="7 14" id="KW-0067">ATP-binding</keyword>
<dbReference type="Pfam" id="PF22919">
    <property type="entry name" value="ATP-synt_VA_C"/>
    <property type="match status" value="1"/>
</dbReference>
<keyword evidence="8" id="KW-1278">Translocase</keyword>
<dbReference type="GO" id="GO:0042776">
    <property type="term" value="P:proton motive force-driven mitochondrial ATP synthesis"/>
    <property type="evidence" value="ECO:0007669"/>
    <property type="project" value="TreeGrafter"/>
</dbReference>
<dbReference type="InterPro" id="IPR003593">
    <property type="entry name" value="AAA+_ATPase"/>
</dbReference>
<dbReference type="InterPro" id="IPR024034">
    <property type="entry name" value="ATPase_F1/V1_b/a_C"/>
</dbReference>
<dbReference type="Pfam" id="PF00006">
    <property type="entry name" value="ATP-synt_ab"/>
    <property type="match status" value="1"/>
</dbReference>
<evidence type="ECO:0000256" key="8">
    <source>
        <dbReference type="ARBA" id="ARBA00022967"/>
    </source>
</evidence>
<dbReference type="InterPro" id="IPR000194">
    <property type="entry name" value="ATPase_F1/V1/A1_a/bsu_nucl-bd"/>
</dbReference>
<keyword evidence="6" id="KW-0375">Hydrogen ion transport</keyword>
<keyword evidence="12 14" id="KW-0066">ATP synthesis</keyword>
<evidence type="ECO:0000256" key="14">
    <source>
        <dbReference type="RuleBase" id="RU003553"/>
    </source>
</evidence>
<gene>
    <name evidence="16" type="primary">Atp-2</name>
    <name evidence="16" type="ORF">CSHISOI_03356</name>
</gene>
<dbReference type="PROSITE" id="PS00152">
    <property type="entry name" value="ATPASE_ALPHA_BETA"/>
    <property type="match status" value="1"/>
</dbReference>
<keyword evidence="11 14" id="KW-0139">CF(1)</keyword>
<evidence type="ECO:0000256" key="11">
    <source>
        <dbReference type="ARBA" id="ARBA00023196"/>
    </source>
</evidence>
<keyword evidence="4" id="KW-0813">Transport</keyword>
<dbReference type="Gene3D" id="1.10.1140.10">
    <property type="entry name" value="Bovine Mitochondrial F1-atpase, Atp Synthase Beta Chain, Chain D, domain 3"/>
    <property type="match status" value="1"/>
</dbReference>
<dbReference type="GO" id="GO:0045259">
    <property type="term" value="C:proton-transporting ATP synthase complex"/>
    <property type="evidence" value="ECO:0007669"/>
    <property type="project" value="UniProtKB-KW"/>
</dbReference>
<dbReference type="SUPFAM" id="SSF52540">
    <property type="entry name" value="P-loop containing nucleoside triphosphate hydrolases"/>
    <property type="match status" value="1"/>
</dbReference>
<dbReference type="SMART" id="SM00382">
    <property type="entry name" value="AAA"/>
    <property type="match status" value="1"/>
</dbReference>
<dbReference type="Pfam" id="PF02874">
    <property type="entry name" value="ATP-synt_ab_N"/>
    <property type="match status" value="1"/>
</dbReference>
<dbReference type="InterPro" id="IPR055190">
    <property type="entry name" value="ATP-synt_VA_C"/>
</dbReference>
<evidence type="ECO:0000256" key="7">
    <source>
        <dbReference type="ARBA" id="ARBA00022840"/>
    </source>
</evidence>
<evidence type="ECO:0000313" key="16">
    <source>
        <dbReference type="EMBL" id="TQN72139.1"/>
    </source>
</evidence>
<dbReference type="GO" id="GO:0005743">
    <property type="term" value="C:mitochondrial inner membrane"/>
    <property type="evidence" value="ECO:0007669"/>
    <property type="project" value="UniProtKB-ARBA"/>
</dbReference>
<dbReference type="GO" id="GO:0046933">
    <property type="term" value="F:proton-transporting ATP synthase activity, rotational mechanism"/>
    <property type="evidence" value="ECO:0007669"/>
    <property type="project" value="InterPro"/>
</dbReference>
<protein>
    <recommendedName>
        <fullName evidence="14">ATP synthase subunit beta</fullName>
        <ecNumber evidence="14">7.1.2.2</ecNumber>
    </recommendedName>
</protein>
<dbReference type="PANTHER" id="PTHR15184">
    <property type="entry name" value="ATP SYNTHASE"/>
    <property type="match status" value="1"/>
</dbReference>
<evidence type="ECO:0000256" key="2">
    <source>
        <dbReference type="ARBA" id="ARBA00008936"/>
    </source>
</evidence>
<evidence type="ECO:0000313" key="17">
    <source>
        <dbReference type="Proteomes" id="UP000326340"/>
    </source>
</evidence>
<evidence type="ECO:0000256" key="10">
    <source>
        <dbReference type="ARBA" id="ARBA00023136"/>
    </source>
</evidence>
<evidence type="ECO:0000256" key="13">
    <source>
        <dbReference type="ARBA" id="ARBA00048383"/>
    </source>
</evidence>
<dbReference type="InterPro" id="IPR005722">
    <property type="entry name" value="ATP_synth_F1_bsu"/>
</dbReference>
<dbReference type="InterPro" id="IPR036121">
    <property type="entry name" value="ATPase_F1/V1/A1_a/bsu_N_sf"/>
</dbReference>
<evidence type="ECO:0000259" key="15">
    <source>
        <dbReference type="SMART" id="SM00382"/>
    </source>
</evidence>
<keyword evidence="9" id="KW-0406">Ion transport</keyword>
<evidence type="ECO:0000256" key="4">
    <source>
        <dbReference type="ARBA" id="ARBA00022448"/>
    </source>
</evidence>
<dbReference type="FunFam" id="2.40.10.170:FF:000004">
    <property type="entry name" value="ATP synthase subunit beta"/>
    <property type="match status" value="1"/>
</dbReference>
<dbReference type="GO" id="GO:0005524">
    <property type="term" value="F:ATP binding"/>
    <property type="evidence" value="ECO:0007669"/>
    <property type="project" value="UniProtKB-KW"/>
</dbReference>
<comment type="subcellular location">
    <subcellularLocation>
        <location evidence="1">Membrane</location>
    </subcellularLocation>
</comment>
<dbReference type="Gene3D" id="3.40.50.300">
    <property type="entry name" value="P-loop containing nucleotide triphosphate hydrolases"/>
    <property type="match status" value="1"/>
</dbReference>
<keyword evidence="17" id="KW-1185">Reference proteome</keyword>
<dbReference type="Proteomes" id="UP000326340">
    <property type="component" value="Unassembled WGS sequence"/>
</dbReference>
<comment type="caution">
    <text evidence="16">The sequence shown here is derived from an EMBL/GenBank/DDBJ whole genome shotgun (WGS) entry which is preliminary data.</text>
</comment>
<evidence type="ECO:0000256" key="3">
    <source>
        <dbReference type="ARBA" id="ARBA00011648"/>
    </source>
</evidence>
<evidence type="ECO:0000256" key="9">
    <source>
        <dbReference type="ARBA" id="ARBA00023065"/>
    </source>
</evidence>
<keyword evidence="10" id="KW-0472">Membrane</keyword>
<dbReference type="CDD" id="cd18110">
    <property type="entry name" value="ATP-synt_F1_beta_C"/>
    <property type="match status" value="1"/>
</dbReference>
<dbReference type="SUPFAM" id="SSF50615">
    <property type="entry name" value="N-terminal domain of alpha and beta subunits of F1 ATP synthase"/>
    <property type="match status" value="1"/>
</dbReference>
<dbReference type="PANTHER" id="PTHR15184:SF71">
    <property type="entry name" value="ATP SYNTHASE SUBUNIT BETA, MITOCHONDRIAL"/>
    <property type="match status" value="1"/>
</dbReference>
<dbReference type="NCBIfam" id="TIGR01039">
    <property type="entry name" value="atpD"/>
    <property type="match status" value="1"/>
</dbReference>
<feature type="domain" description="AAA+ ATPase" evidence="15">
    <location>
        <begin position="186"/>
        <end position="360"/>
    </location>
</feature>
<comment type="function">
    <text evidence="14">Produces ATP from ADP in the presence of a proton gradient across the membrane.</text>
</comment>
<keyword evidence="5 14" id="KW-0547">Nucleotide-binding</keyword>
<dbReference type="CDD" id="cd01133">
    <property type="entry name" value="F1-ATPase_beta_CD"/>
    <property type="match status" value="1"/>
</dbReference>
<dbReference type="FunFam" id="1.10.1140.10:FF:000001">
    <property type="entry name" value="ATP synthase subunit beta"/>
    <property type="match status" value="1"/>
</dbReference>
<name>A0A5Q4BZV3_9PEZI</name>
<dbReference type="InterPro" id="IPR050053">
    <property type="entry name" value="ATPase_alpha/beta_chains"/>
</dbReference>
<sequence>MFKSGISSFARAARPSLAATASRRAIRPSTFRLPASSRFASTAGVGDGKIYQVIGAVVDVKFDTAKLPAILNALETTNNDQKLVLEVAQHLGENVVRCIAMDGTEGLVRGRAATDTGAPITIPVGPETLGRIINVTGDPIDERGPIKTDKRLPIHTEPPAFIDQSTTAEVLVTGIKVVDLLAPYARGGKIGLFGGAGVGKTVFIQELINNIAKAHGGYSVFTGVGERTREGNDLYHEMQETSVIQLDGESKVALVFGQMNEPPGARARVALTGLTSQDVLLFIDNIFRFTQAGSEVSALLGRIPSAVGYQPTLAIDMGGMQERITTTKKGSITSVQAVYVPADDLTDPAPATTFAHLDATTVLSRGISELGIYPAVDPLDSKSRMLDPRIVGQDHYDTATRVQQILQEYKSLQDIIAILGMDELSEADKLTVERARKIQRFLSQPFTVAQVFTGIEGKLVDLKETINSFKAILSGEGDNLPEGAFYMVGDFASAKEKGEKILADLEKN</sequence>
<accession>A0A5Q4BZV3</accession>
<comment type="subunit">
    <text evidence="14">F-type ATPases have 2 components, CF(1) - the catalytic core - and CF(0) - the membrane proton channel. CF(1) and CF(0) have multiple subunits.</text>
</comment>
<dbReference type="SUPFAM" id="SSF47917">
    <property type="entry name" value="C-terminal domain of alpha and beta subunits of F1 ATP synthase"/>
    <property type="match status" value="1"/>
</dbReference>
<dbReference type="InterPro" id="IPR004100">
    <property type="entry name" value="ATPase_F1/V1/A1_a/bsu_N"/>
</dbReference>
<dbReference type="HAMAP" id="MF_01347">
    <property type="entry name" value="ATP_synth_beta_bact"/>
    <property type="match status" value="1"/>
</dbReference>
<dbReference type="PIRSF" id="PIRSF039072">
    <property type="entry name" value="ATPase_subunit_beta"/>
    <property type="match status" value="1"/>
</dbReference>
<dbReference type="EMBL" id="PUHP01000198">
    <property type="protein sequence ID" value="TQN72139.1"/>
    <property type="molecule type" value="Genomic_DNA"/>
</dbReference>
<comment type="subunit">
    <text evidence="3">F-type ATPases have 2 components, CF(1) - the catalytic core - and CF(0) - the membrane proton channel. CF(1) has five subunits: alpha(3), beta(3), gamma(1), delta(1), epsilon(1). CF(0) has three main subunits: a, b and c.</text>
</comment>
<comment type="catalytic activity">
    <reaction evidence="13 14">
        <text>ATP + H2O + 4 H(+)(in) = ADP + phosphate + 5 H(+)(out)</text>
        <dbReference type="Rhea" id="RHEA:57720"/>
        <dbReference type="ChEBI" id="CHEBI:15377"/>
        <dbReference type="ChEBI" id="CHEBI:15378"/>
        <dbReference type="ChEBI" id="CHEBI:30616"/>
        <dbReference type="ChEBI" id="CHEBI:43474"/>
        <dbReference type="ChEBI" id="CHEBI:456216"/>
        <dbReference type="EC" id="7.1.2.2"/>
    </reaction>
</comment>
<dbReference type="FunFam" id="3.40.50.300:FF:000026">
    <property type="entry name" value="ATP synthase subunit beta"/>
    <property type="match status" value="1"/>
</dbReference>
<dbReference type="InterPro" id="IPR027417">
    <property type="entry name" value="P-loop_NTPase"/>
</dbReference>
<dbReference type="EC" id="7.1.2.2" evidence="14"/>
<reference evidence="16 17" key="1">
    <citation type="journal article" date="2019" name="Sci. Rep.">
        <title>Colletotrichum shisoi sp. nov., an anthracnose pathogen of Perilla frutescens in Japan: molecular phylogenetic, morphological and genomic evidence.</title>
        <authorList>
            <person name="Gan P."/>
            <person name="Tsushima A."/>
            <person name="Hiroyama R."/>
            <person name="Narusaka M."/>
            <person name="Takano Y."/>
            <person name="Narusaka Y."/>
            <person name="Kawaradani M."/>
            <person name="Damm U."/>
            <person name="Shirasu K."/>
        </authorList>
    </citation>
    <scope>NUCLEOTIDE SEQUENCE [LARGE SCALE GENOMIC DNA]</scope>
    <source>
        <strain evidence="16 17">PG-2018a</strain>
    </source>
</reference>
<evidence type="ECO:0000256" key="1">
    <source>
        <dbReference type="ARBA" id="ARBA00004370"/>
    </source>
</evidence>
<proteinExistence type="inferred from homology"/>
<dbReference type="AlphaFoldDB" id="A0A5Q4BZV3"/>
<dbReference type="OrthoDB" id="14523at2759"/>
<dbReference type="Gene3D" id="2.40.10.170">
    <property type="match status" value="1"/>
</dbReference>